<dbReference type="EMBL" id="QYAC01000001">
    <property type="protein sequence ID" value="MBL3678352.1"/>
    <property type="molecule type" value="Genomic_DNA"/>
</dbReference>
<evidence type="ECO:0000313" key="2">
    <source>
        <dbReference type="Proteomes" id="UP001645859"/>
    </source>
</evidence>
<proteinExistence type="predicted"/>
<name>A0ABS1SDE4_9MICO</name>
<sequence>MSQPQGAHLVGSINFDDAETTIRTAATELGAHLKRIPDGEVGERFHWIVFQADRLGQTPGIERVGDTPIPIRTLDARPVQLAPGVRAADLTLAPLGYAEAALESYAVFARVQAAGEIPAATRFQVSLPTPLGVVGSFVHPANRAEFEPVYEAALAAELDTILAAIPHERLAIQWDAALEFAILEGVSTRGVPHEWFENVWEETSARLARQIDRVPADVEVGVHLCYGDVAEQHFVEPSDTTNLTRFANLVVAAAERPLTWLHLPVPIERDDAEYYAALAELQLPAETELYLGLVHREDGAAGAERRIAAAQQHVTRPFGVATECGFGRAPEGTTIPLFEAHRAVAAAW</sequence>
<evidence type="ECO:0000313" key="1">
    <source>
        <dbReference type="EMBL" id="MBL3678352.1"/>
    </source>
</evidence>
<gene>
    <name evidence="1" type="ORF">D3230_03400</name>
</gene>
<dbReference type="Proteomes" id="UP001645859">
    <property type="component" value="Unassembled WGS sequence"/>
</dbReference>
<dbReference type="RefSeq" id="WP_202343570.1">
    <property type="nucleotide sequence ID" value="NZ_BAAAPI010000001.1"/>
</dbReference>
<keyword evidence="2" id="KW-1185">Reference proteome</keyword>
<organism evidence="1 2">
    <name type="scientific">Leucobacter chromiireducens subsp. solipictus</name>
    <dbReference type="NCBI Taxonomy" id="398235"/>
    <lineage>
        <taxon>Bacteria</taxon>
        <taxon>Bacillati</taxon>
        <taxon>Actinomycetota</taxon>
        <taxon>Actinomycetes</taxon>
        <taxon>Micrococcales</taxon>
        <taxon>Microbacteriaceae</taxon>
        <taxon>Leucobacter</taxon>
    </lineage>
</organism>
<comment type="caution">
    <text evidence="1">The sequence shown here is derived from an EMBL/GenBank/DDBJ whole genome shotgun (WGS) entry which is preliminary data.</text>
</comment>
<evidence type="ECO:0008006" key="3">
    <source>
        <dbReference type="Google" id="ProtNLM"/>
    </source>
</evidence>
<dbReference type="Gene3D" id="3.20.20.210">
    <property type="match status" value="1"/>
</dbReference>
<protein>
    <recommendedName>
        <fullName evidence="3">Methionine synthase</fullName>
    </recommendedName>
</protein>
<dbReference type="InterPro" id="IPR038071">
    <property type="entry name" value="UROD/MetE-like_sf"/>
</dbReference>
<dbReference type="SUPFAM" id="SSF51726">
    <property type="entry name" value="UROD/MetE-like"/>
    <property type="match status" value="1"/>
</dbReference>
<accession>A0ABS1SDE4</accession>
<reference evidence="1 2" key="1">
    <citation type="submission" date="2018-09" db="EMBL/GenBank/DDBJ databases">
        <title>Comparative genomics of Leucobacter spp.</title>
        <authorList>
            <person name="Reis A.C."/>
            <person name="Kolvenbach B.A."/>
            <person name="Corvini P.F.X."/>
            <person name="Nunes O.C."/>
        </authorList>
    </citation>
    <scope>NUCLEOTIDE SEQUENCE [LARGE SCALE GENOMIC DNA]</scope>
    <source>
        <strain evidence="1 2">TAN 31504</strain>
    </source>
</reference>